<evidence type="ECO:0000256" key="2">
    <source>
        <dbReference type="PROSITE-ProRule" id="PRU00335"/>
    </source>
</evidence>
<sequence>MSLQKEKIIASAIRMFADKGYSSTSIQDIANDCGIAKGSLYKFFSSKEELLIEVYRNRLHAMFEQVERIKSDAELSPKERFIQETHNQFAFFTEFFSNIQEFYELSMNEEGGFSKFLQHMRAYMLSYYGDCLERAYGQDVERNKWDLVTLYVGIMKGYMSIMTVVGRTADNGTIAAFIVDRMDDMAAGILRSKPEPIFGPAIMDKFVSCGMEGASIPAHEILEEVVSRLLASIHELHVPTARKTELTEAAILIQKEVGEDQPRGVLIRALIGLLQTQHELSGIAGYLEKTIESQRGKCKT</sequence>
<name>A0ABW0QT52_9BACL</name>
<comment type="caution">
    <text evidence="4">The sequence shown here is derived from an EMBL/GenBank/DDBJ whole genome shotgun (WGS) entry which is preliminary data.</text>
</comment>
<dbReference type="PANTHER" id="PTHR43479:SF22">
    <property type="entry name" value="TRANSCRIPTIONAL REGULATOR, TETR FAMILY"/>
    <property type="match status" value="1"/>
</dbReference>
<dbReference type="PANTHER" id="PTHR43479">
    <property type="entry name" value="ACREF/ENVCD OPERON REPRESSOR-RELATED"/>
    <property type="match status" value="1"/>
</dbReference>
<dbReference type="PRINTS" id="PR00455">
    <property type="entry name" value="HTHTETR"/>
</dbReference>
<dbReference type="InterPro" id="IPR023772">
    <property type="entry name" value="DNA-bd_HTH_TetR-type_CS"/>
</dbReference>
<keyword evidence="1 2" id="KW-0238">DNA-binding</keyword>
<dbReference type="InterPro" id="IPR009057">
    <property type="entry name" value="Homeodomain-like_sf"/>
</dbReference>
<dbReference type="PROSITE" id="PS01081">
    <property type="entry name" value="HTH_TETR_1"/>
    <property type="match status" value="1"/>
</dbReference>
<dbReference type="Proteomes" id="UP001596108">
    <property type="component" value="Unassembled WGS sequence"/>
</dbReference>
<evidence type="ECO:0000256" key="1">
    <source>
        <dbReference type="ARBA" id="ARBA00023125"/>
    </source>
</evidence>
<organism evidence="4 5">
    <name type="scientific">Cohnella yongneupensis</name>
    <dbReference type="NCBI Taxonomy" id="425006"/>
    <lineage>
        <taxon>Bacteria</taxon>
        <taxon>Bacillati</taxon>
        <taxon>Bacillota</taxon>
        <taxon>Bacilli</taxon>
        <taxon>Bacillales</taxon>
        <taxon>Paenibacillaceae</taxon>
        <taxon>Cohnella</taxon>
    </lineage>
</organism>
<proteinExistence type="predicted"/>
<evidence type="ECO:0000259" key="3">
    <source>
        <dbReference type="PROSITE" id="PS50977"/>
    </source>
</evidence>
<dbReference type="InterPro" id="IPR050624">
    <property type="entry name" value="HTH-type_Tx_Regulator"/>
</dbReference>
<dbReference type="EMBL" id="JBHSNC010000001">
    <property type="protein sequence ID" value="MFC5527943.1"/>
    <property type="molecule type" value="Genomic_DNA"/>
</dbReference>
<evidence type="ECO:0000313" key="5">
    <source>
        <dbReference type="Proteomes" id="UP001596108"/>
    </source>
</evidence>
<dbReference type="Pfam" id="PF00440">
    <property type="entry name" value="TetR_N"/>
    <property type="match status" value="1"/>
</dbReference>
<protein>
    <submittedName>
        <fullName evidence="4">TetR/AcrR family transcriptional regulator</fullName>
    </submittedName>
</protein>
<evidence type="ECO:0000313" key="4">
    <source>
        <dbReference type="EMBL" id="MFC5527943.1"/>
    </source>
</evidence>
<keyword evidence="5" id="KW-1185">Reference proteome</keyword>
<gene>
    <name evidence="4" type="ORF">ACFPQ4_00515</name>
</gene>
<dbReference type="SUPFAM" id="SSF46689">
    <property type="entry name" value="Homeodomain-like"/>
    <property type="match status" value="1"/>
</dbReference>
<dbReference type="InterPro" id="IPR001647">
    <property type="entry name" value="HTH_TetR"/>
</dbReference>
<accession>A0ABW0QT52</accession>
<reference evidence="5" key="1">
    <citation type="journal article" date="2019" name="Int. J. Syst. Evol. Microbiol.">
        <title>The Global Catalogue of Microorganisms (GCM) 10K type strain sequencing project: providing services to taxonomists for standard genome sequencing and annotation.</title>
        <authorList>
            <consortium name="The Broad Institute Genomics Platform"/>
            <consortium name="The Broad Institute Genome Sequencing Center for Infectious Disease"/>
            <person name="Wu L."/>
            <person name="Ma J."/>
        </authorList>
    </citation>
    <scope>NUCLEOTIDE SEQUENCE [LARGE SCALE GENOMIC DNA]</scope>
    <source>
        <strain evidence="5">CGMCC 1.18578</strain>
    </source>
</reference>
<feature type="domain" description="HTH tetR-type" evidence="3">
    <location>
        <begin position="2"/>
        <end position="62"/>
    </location>
</feature>
<dbReference type="PROSITE" id="PS50977">
    <property type="entry name" value="HTH_TETR_2"/>
    <property type="match status" value="1"/>
</dbReference>
<dbReference type="Gene3D" id="1.10.357.10">
    <property type="entry name" value="Tetracycline Repressor, domain 2"/>
    <property type="match status" value="1"/>
</dbReference>
<dbReference type="RefSeq" id="WP_378109747.1">
    <property type="nucleotide sequence ID" value="NZ_JBHSNC010000001.1"/>
</dbReference>
<feature type="DNA-binding region" description="H-T-H motif" evidence="2">
    <location>
        <begin position="25"/>
        <end position="44"/>
    </location>
</feature>